<proteinExistence type="inferred from homology"/>
<dbReference type="GO" id="GO:0080043">
    <property type="term" value="F:quercetin 3-O-glucosyltransferase activity"/>
    <property type="evidence" value="ECO:0007669"/>
    <property type="project" value="TreeGrafter"/>
</dbReference>
<organism evidence="6 7">
    <name type="scientific">Rhynchospora pubera</name>
    <dbReference type="NCBI Taxonomy" id="906938"/>
    <lineage>
        <taxon>Eukaryota</taxon>
        <taxon>Viridiplantae</taxon>
        <taxon>Streptophyta</taxon>
        <taxon>Embryophyta</taxon>
        <taxon>Tracheophyta</taxon>
        <taxon>Spermatophyta</taxon>
        <taxon>Magnoliopsida</taxon>
        <taxon>Liliopsida</taxon>
        <taxon>Poales</taxon>
        <taxon>Cyperaceae</taxon>
        <taxon>Cyperoideae</taxon>
        <taxon>Rhynchosporeae</taxon>
        <taxon>Rhynchospora</taxon>
    </lineage>
</organism>
<gene>
    <name evidence="6" type="ORF">LUZ62_052861</name>
</gene>
<dbReference type="AlphaFoldDB" id="A0AAV8GD62"/>
<reference evidence="6" key="1">
    <citation type="submission" date="2022-08" db="EMBL/GenBank/DDBJ databases">
        <authorList>
            <person name="Marques A."/>
        </authorList>
    </citation>
    <scope>NUCLEOTIDE SEQUENCE</scope>
    <source>
        <strain evidence="6">RhyPub2mFocal</strain>
        <tissue evidence="6">Leaves</tissue>
    </source>
</reference>
<dbReference type="EMBL" id="JAMFTS010000002">
    <property type="protein sequence ID" value="KAJ4801615.1"/>
    <property type="molecule type" value="Genomic_DNA"/>
</dbReference>
<dbReference type="Proteomes" id="UP001140206">
    <property type="component" value="Chromosome 2"/>
</dbReference>
<dbReference type="PANTHER" id="PTHR11926">
    <property type="entry name" value="GLUCOSYL/GLUCURONOSYL TRANSFERASES"/>
    <property type="match status" value="1"/>
</dbReference>
<evidence type="ECO:0000256" key="5">
    <source>
        <dbReference type="RuleBase" id="RU362057"/>
    </source>
</evidence>
<evidence type="ECO:0000256" key="1">
    <source>
        <dbReference type="ARBA" id="ARBA00009995"/>
    </source>
</evidence>
<dbReference type="EC" id="2.4.1.-" evidence="5"/>
<evidence type="ECO:0000256" key="2">
    <source>
        <dbReference type="ARBA" id="ARBA00022676"/>
    </source>
</evidence>
<dbReference type="PROSITE" id="PS00375">
    <property type="entry name" value="UDPGT"/>
    <property type="match status" value="1"/>
</dbReference>
<evidence type="ECO:0000256" key="3">
    <source>
        <dbReference type="ARBA" id="ARBA00022679"/>
    </source>
</evidence>
<sequence>MGSSTTISVNPGCQSHVAMVPFPFGSHPRPLLSLTTALASLAPSSHFSFLCTDQFLASLPSPLLANISFVPISDGLTDLTVPTDIVAMIGLFVKSFEKILIEGLKAAELAAGCKVSCVMTDAFLSMASNVTGEMGVKWVPVWPGGPQALLAHLHTDLIREIVGVGDEALKTYGDKSIDFVPGLSQYHSSDLPEGIIVGDVQSSFSTMLHQMAHRLPNSTVIVLNTIQGLDSTVDSFFTQKFTNYFPTGPFHLLNSTGPEPLTDPYDCLSWLDQHGPSTVAYISVGTIVTIPPSELTSLANGLATSGAPFIWSLNEKTQSLLPPGFIDKINQTGKGKIVPWAPQISVLGHTAVGVFVSHCGYNSVMESIAAGVPILCRPFFGDHMTMARAISHIWKIGIALDGMVFTEQGVVRALEVVLKGEEGRKMRDKVRELKDMVNIAVSQEGSSWDNLKRLVKIVCGC</sequence>
<dbReference type="InterPro" id="IPR035595">
    <property type="entry name" value="UDP_glycos_trans_CS"/>
</dbReference>
<keyword evidence="7" id="KW-1185">Reference proteome</keyword>
<dbReference type="PANTHER" id="PTHR11926:SF1494">
    <property type="entry name" value="FLAVONOL 3-O-GLUCOSYLTRANSFERASE UGT76E12-RELATED"/>
    <property type="match status" value="1"/>
</dbReference>
<name>A0AAV8GD62_9POAL</name>
<comment type="similarity">
    <text evidence="1 4">Belongs to the UDP-glycosyltransferase family.</text>
</comment>
<protein>
    <recommendedName>
        <fullName evidence="5">Glycosyltransferase</fullName>
        <ecNumber evidence="5">2.4.1.-</ecNumber>
    </recommendedName>
</protein>
<dbReference type="CDD" id="cd03784">
    <property type="entry name" value="GT1_Gtf-like"/>
    <property type="match status" value="1"/>
</dbReference>
<evidence type="ECO:0000256" key="4">
    <source>
        <dbReference type="RuleBase" id="RU003718"/>
    </source>
</evidence>
<dbReference type="FunFam" id="3.40.50.2000:FF:000060">
    <property type="entry name" value="Glycosyltransferase"/>
    <property type="match status" value="1"/>
</dbReference>
<keyword evidence="2 4" id="KW-0328">Glycosyltransferase</keyword>
<comment type="caution">
    <text evidence="6">The sequence shown here is derived from an EMBL/GenBank/DDBJ whole genome shotgun (WGS) entry which is preliminary data.</text>
</comment>
<dbReference type="Gene3D" id="3.40.50.2000">
    <property type="entry name" value="Glycogen Phosphorylase B"/>
    <property type="match status" value="2"/>
</dbReference>
<accession>A0AAV8GD62</accession>
<evidence type="ECO:0000313" key="7">
    <source>
        <dbReference type="Proteomes" id="UP001140206"/>
    </source>
</evidence>
<dbReference type="Pfam" id="PF00201">
    <property type="entry name" value="UDPGT"/>
    <property type="match status" value="1"/>
</dbReference>
<evidence type="ECO:0000313" key="6">
    <source>
        <dbReference type="EMBL" id="KAJ4801615.1"/>
    </source>
</evidence>
<dbReference type="GO" id="GO:0080044">
    <property type="term" value="F:quercetin 7-O-glucosyltransferase activity"/>
    <property type="evidence" value="ECO:0007669"/>
    <property type="project" value="TreeGrafter"/>
</dbReference>
<dbReference type="InterPro" id="IPR002213">
    <property type="entry name" value="UDP_glucos_trans"/>
</dbReference>
<keyword evidence="3 4" id="KW-0808">Transferase</keyword>
<dbReference type="SUPFAM" id="SSF53756">
    <property type="entry name" value="UDP-Glycosyltransferase/glycogen phosphorylase"/>
    <property type="match status" value="1"/>
</dbReference>